<dbReference type="InterPro" id="IPR011201">
    <property type="entry name" value="Zinc-ribbon_6_bact"/>
</dbReference>
<organism evidence="2 3">
    <name type="scientific">Gordonia jinhuaensis</name>
    <dbReference type="NCBI Taxonomy" id="1517702"/>
    <lineage>
        <taxon>Bacteria</taxon>
        <taxon>Bacillati</taxon>
        <taxon>Actinomycetota</taxon>
        <taxon>Actinomycetes</taxon>
        <taxon>Mycobacteriales</taxon>
        <taxon>Gordoniaceae</taxon>
        <taxon>Gordonia</taxon>
    </lineage>
</organism>
<accession>A0A916SXK8</accession>
<evidence type="ECO:0000259" key="1">
    <source>
        <dbReference type="Pfam" id="PF10005"/>
    </source>
</evidence>
<reference evidence="2" key="2">
    <citation type="submission" date="2020-09" db="EMBL/GenBank/DDBJ databases">
        <authorList>
            <person name="Sun Q."/>
            <person name="Zhou Y."/>
        </authorList>
    </citation>
    <scope>NUCLEOTIDE SEQUENCE</scope>
    <source>
        <strain evidence="2">CGMCC 1.12827</strain>
    </source>
</reference>
<name>A0A916SXK8_9ACTN</name>
<dbReference type="PIRSF" id="PIRSF012641">
    <property type="entry name" value="UCP012641"/>
    <property type="match status" value="1"/>
</dbReference>
<feature type="domain" description="Zinc-ribbon" evidence="1">
    <location>
        <begin position="4"/>
        <end position="89"/>
    </location>
</feature>
<dbReference type="InterPro" id="IPR031321">
    <property type="entry name" value="UCP012641"/>
</dbReference>
<dbReference type="RefSeq" id="WP_188584851.1">
    <property type="nucleotide sequence ID" value="NZ_BMGC01000002.1"/>
</dbReference>
<proteinExistence type="predicted"/>
<gene>
    <name evidence="2" type="ORF">GCM10011489_03290</name>
</gene>
<evidence type="ECO:0000313" key="3">
    <source>
        <dbReference type="Proteomes" id="UP000621454"/>
    </source>
</evidence>
<evidence type="ECO:0000313" key="2">
    <source>
        <dbReference type="EMBL" id="GGB18521.1"/>
    </source>
</evidence>
<dbReference type="EMBL" id="BMGC01000002">
    <property type="protein sequence ID" value="GGB18521.1"/>
    <property type="molecule type" value="Genomic_DNA"/>
</dbReference>
<dbReference type="Pfam" id="PF15887">
    <property type="entry name" value="Peptidase_Mx"/>
    <property type="match status" value="1"/>
</dbReference>
<dbReference type="AlphaFoldDB" id="A0A916SXK8"/>
<keyword evidence="3" id="KW-1185">Reference proteome</keyword>
<dbReference type="Pfam" id="PF10005">
    <property type="entry name" value="Zn_ribbon_DZR_6"/>
    <property type="match status" value="1"/>
</dbReference>
<dbReference type="Gene3D" id="3.40.390.70">
    <property type="match status" value="1"/>
</dbReference>
<dbReference type="Proteomes" id="UP000621454">
    <property type="component" value="Unassembled WGS sequence"/>
</dbReference>
<protein>
    <recommendedName>
        <fullName evidence="1">Zinc-ribbon domain-containing protein</fullName>
    </recommendedName>
</protein>
<reference evidence="2" key="1">
    <citation type="journal article" date="2014" name="Int. J. Syst. Evol. Microbiol.">
        <title>Complete genome sequence of Corynebacterium casei LMG S-19264T (=DSM 44701T), isolated from a smear-ripened cheese.</title>
        <authorList>
            <consortium name="US DOE Joint Genome Institute (JGI-PGF)"/>
            <person name="Walter F."/>
            <person name="Albersmeier A."/>
            <person name="Kalinowski J."/>
            <person name="Ruckert C."/>
        </authorList>
    </citation>
    <scope>NUCLEOTIDE SEQUENCE</scope>
    <source>
        <strain evidence="2">CGMCC 1.12827</strain>
    </source>
</reference>
<sequence length="336" mass="37803">MRAFLCHKCGQFLSFENSLCLHCQSSLGVYLPSRDILVLDENEQADVDGATVGRCANSAVAACNWLVELGPDLPALCESCRLTRTRPSDDDTEAMAEFAEAELAKRRLVFELTELKLPIVDRTEDPETGLAFDLLSSEHQTVMTGHADGVITLDLAEGDDVHREQLRVEMDEPYRTLLGHFRHEIGHYYQMVLVGDGENRAEYDELFGDPDADYQEALDKHYHDGPPENWEQNYVSSYATMHPMEDFAETFAHYLHIRDTLDTAAAYAMAPASATLDSTVPGDVGFDRVIEWWLPLSWALNQINRSMGVNDLYPFVLPPKVLDKLRFVNKVVTANT</sequence>
<comment type="caution">
    <text evidence="2">The sequence shown here is derived from an EMBL/GenBank/DDBJ whole genome shotgun (WGS) entry which is preliminary data.</text>
</comment>